<protein>
    <submittedName>
        <fullName evidence="2">Uncharacterized protein</fullName>
    </submittedName>
</protein>
<dbReference type="EMBL" id="MU839853">
    <property type="protein sequence ID" value="KAK1749714.1"/>
    <property type="molecule type" value="Genomic_DNA"/>
</dbReference>
<evidence type="ECO:0000256" key="1">
    <source>
        <dbReference type="SAM" id="SignalP"/>
    </source>
</evidence>
<keyword evidence="3" id="KW-1185">Reference proteome</keyword>
<organism evidence="2 3">
    <name type="scientific">Echria macrotheca</name>
    <dbReference type="NCBI Taxonomy" id="438768"/>
    <lineage>
        <taxon>Eukaryota</taxon>
        <taxon>Fungi</taxon>
        <taxon>Dikarya</taxon>
        <taxon>Ascomycota</taxon>
        <taxon>Pezizomycotina</taxon>
        <taxon>Sordariomycetes</taxon>
        <taxon>Sordariomycetidae</taxon>
        <taxon>Sordariales</taxon>
        <taxon>Schizotheciaceae</taxon>
        <taxon>Echria</taxon>
    </lineage>
</organism>
<comment type="caution">
    <text evidence="2">The sequence shown here is derived from an EMBL/GenBank/DDBJ whole genome shotgun (WGS) entry which is preliminary data.</text>
</comment>
<sequence length="198" mass="21295">MRFSAALLALASAALALEDGKLYISYIETNGTVSTHDALTGVLVEKETEGPRVDFYRESFAADKIREPRRQLAKREYSDCWGTPLNRGDTDSAVNLWKGFLTSVGSGGYAICGSAGRNAVSFYTSGGVQVYYCVNERFTCGNLDLNDFNYALRQMDSSCAPYTSSYFQWDSPELVGKSRIGTYVCAGGAPGGGSTGGT</sequence>
<accession>A0AAJ0F616</accession>
<keyword evidence="1" id="KW-0732">Signal</keyword>
<dbReference type="Proteomes" id="UP001239445">
    <property type="component" value="Unassembled WGS sequence"/>
</dbReference>
<feature type="chain" id="PRO_5042526014" evidence="1">
    <location>
        <begin position="17"/>
        <end position="198"/>
    </location>
</feature>
<evidence type="ECO:0000313" key="2">
    <source>
        <dbReference type="EMBL" id="KAK1749714.1"/>
    </source>
</evidence>
<reference evidence="2" key="1">
    <citation type="submission" date="2023-06" db="EMBL/GenBank/DDBJ databases">
        <title>Genome-scale phylogeny and comparative genomics of the fungal order Sordariales.</title>
        <authorList>
            <consortium name="Lawrence Berkeley National Laboratory"/>
            <person name="Hensen N."/>
            <person name="Bonometti L."/>
            <person name="Westerberg I."/>
            <person name="Brannstrom I.O."/>
            <person name="Guillou S."/>
            <person name="Cros-Aarteil S."/>
            <person name="Calhoun S."/>
            <person name="Haridas S."/>
            <person name="Kuo A."/>
            <person name="Mondo S."/>
            <person name="Pangilinan J."/>
            <person name="Riley R."/>
            <person name="Labutti K."/>
            <person name="Andreopoulos B."/>
            <person name="Lipzen A."/>
            <person name="Chen C."/>
            <person name="Yanf M."/>
            <person name="Daum C."/>
            <person name="Ng V."/>
            <person name="Clum A."/>
            <person name="Steindorff A."/>
            <person name="Ohm R."/>
            <person name="Martin F."/>
            <person name="Silar P."/>
            <person name="Natvig D."/>
            <person name="Lalanne C."/>
            <person name="Gautier V."/>
            <person name="Ament-Velasquez S.L."/>
            <person name="Kruys A."/>
            <person name="Hutchinson M.I."/>
            <person name="Powell A.J."/>
            <person name="Barry K."/>
            <person name="Miller A.N."/>
            <person name="Grigoriev I.V."/>
            <person name="Debuchy R."/>
            <person name="Gladieux P."/>
            <person name="Thoren M.H."/>
            <person name="Johannesson H."/>
        </authorList>
    </citation>
    <scope>NUCLEOTIDE SEQUENCE</scope>
    <source>
        <strain evidence="2">PSN4</strain>
    </source>
</reference>
<dbReference type="AlphaFoldDB" id="A0AAJ0F616"/>
<name>A0AAJ0F616_9PEZI</name>
<gene>
    <name evidence="2" type="ORF">QBC47DRAFT_365953</name>
</gene>
<feature type="signal peptide" evidence="1">
    <location>
        <begin position="1"/>
        <end position="16"/>
    </location>
</feature>
<proteinExistence type="predicted"/>
<evidence type="ECO:0000313" key="3">
    <source>
        <dbReference type="Proteomes" id="UP001239445"/>
    </source>
</evidence>